<dbReference type="Pfam" id="PF02311">
    <property type="entry name" value="AraC_binding"/>
    <property type="match status" value="1"/>
</dbReference>
<dbReference type="GO" id="GO:0003700">
    <property type="term" value="F:DNA-binding transcription factor activity"/>
    <property type="evidence" value="ECO:0007669"/>
    <property type="project" value="InterPro"/>
</dbReference>
<dbReference type="InterPro" id="IPR011051">
    <property type="entry name" value="RmlC_Cupin_sf"/>
</dbReference>
<dbReference type="SUPFAM" id="SSF46689">
    <property type="entry name" value="Homeodomain-like"/>
    <property type="match status" value="2"/>
</dbReference>
<dbReference type="PANTHER" id="PTHR11019:SF190">
    <property type="entry name" value="ARAC-FAMILY REGULATORY PROTEIN"/>
    <property type="match status" value="1"/>
</dbReference>
<dbReference type="EMBL" id="CP016346">
    <property type="protein sequence ID" value="ANQ14093.1"/>
    <property type="molecule type" value="Genomic_DNA"/>
</dbReference>
<dbReference type="PROSITE" id="PS00041">
    <property type="entry name" value="HTH_ARAC_FAMILY_1"/>
    <property type="match status" value="1"/>
</dbReference>
<organism evidence="7 8">
    <name type="scientific">Vibrio natriegens NBRC 15636 = ATCC 14048 = DSM 759</name>
    <dbReference type="NCBI Taxonomy" id="1219067"/>
    <lineage>
        <taxon>Bacteria</taxon>
        <taxon>Pseudomonadati</taxon>
        <taxon>Pseudomonadota</taxon>
        <taxon>Gammaproteobacteria</taxon>
        <taxon>Vibrionales</taxon>
        <taxon>Vibrionaceae</taxon>
        <taxon>Vibrio</taxon>
    </lineage>
</organism>
<dbReference type="PROSITE" id="PS01124">
    <property type="entry name" value="HTH_ARAC_FAMILY_2"/>
    <property type="match status" value="1"/>
</dbReference>
<evidence type="ECO:0000256" key="4">
    <source>
        <dbReference type="ARBA" id="ARBA00023159"/>
    </source>
</evidence>
<dbReference type="AlphaFoldDB" id="A0AAN1CXG1"/>
<keyword evidence="2" id="KW-0805">Transcription regulation</keyword>
<dbReference type="PRINTS" id="PR00032">
    <property type="entry name" value="HTHARAC"/>
</dbReference>
<keyword evidence="5" id="KW-0804">Transcription</keyword>
<reference evidence="7 8" key="1">
    <citation type="submission" date="2016-07" db="EMBL/GenBank/DDBJ databases">
        <title>Developing Vibrio natriegens as a novel, fast-growing host for biotechnology.</title>
        <authorList>
            <person name="Weinstock M.T."/>
            <person name="Hesek E.D."/>
            <person name="Wilson C.M."/>
            <person name="Gibson D.G."/>
        </authorList>
    </citation>
    <scope>NUCLEOTIDE SEQUENCE [LARGE SCALE GENOMIC DNA]</scope>
    <source>
        <strain evidence="7 8">ATCC 14048</strain>
    </source>
</reference>
<evidence type="ECO:0000259" key="6">
    <source>
        <dbReference type="PROSITE" id="PS01124"/>
    </source>
</evidence>
<sequence length="296" mass="33772">MIVCLLPTVVNIYIAHDAFKTYSSKLTCNRAEVTLWPMIKNCSLAPFQSHTPEPMYFRVAQVPANSSYPNHSHPWGEFVYSYNGVMEVRIGRRTYLAPSQYGIWLPPGIEHQGSNQYEATHCSLYIEKSYASVLPNRVCALQVTPLVRSALEHLKKFVPSSPYSEEQTRLIRVIYDQLKLSNSIESFLPSTEDAMLSRVLNYIENNLDQDIPIKTLAAHVYVTERTLMRKSNKELGMSLTEWKQKLKVLQAMDRLELGDSIETIALELGYSSSSAFISMFKRIMGVTPKEYVKMNV</sequence>
<evidence type="ECO:0000313" key="8">
    <source>
        <dbReference type="Proteomes" id="UP000092741"/>
    </source>
</evidence>
<name>A0AAN1CXG1_VIBNA</name>
<dbReference type="SUPFAM" id="SSF51182">
    <property type="entry name" value="RmlC-like cupins"/>
    <property type="match status" value="1"/>
</dbReference>
<dbReference type="GO" id="GO:0043565">
    <property type="term" value="F:sequence-specific DNA binding"/>
    <property type="evidence" value="ECO:0007669"/>
    <property type="project" value="InterPro"/>
</dbReference>
<evidence type="ECO:0000256" key="3">
    <source>
        <dbReference type="ARBA" id="ARBA00023125"/>
    </source>
</evidence>
<gene>
    <name evidence="7" type="ORF">BA890_15105</name>
</gene>
<dbReference type="FunFam" id="1.10.10.60:FF:000132">
    <property type="entry name" value="AraC family transcriptional regulator"/>
    <property type="match status" value="1"/>
</dbReference>
<dbReference type="InterPro" id="IPR009057">
    <property type="entry name" value="Homeodomain-like_sf"/>
</dbReference>
<evidence type="ECO:0000256" key="2">
    <source>
        <dbReference type="ARBA" id="ARBA00023015"/>
    </source>
</evidence>
<proteinExistence type="predicted"/>
<dbReference type="CDD" id="cd06124">
    <property type="entry name" value="cupin_NimR-like_N"/>
    <property type="match status" value="1"/>
</dbReference>
<dbReference type="Pfam" id="PF12833">
    <property type="entry name" value="HTH_18"/>
    <property type="match status" value="1"/>
</dbReference>
<dbReference type="InterPro" id="IPR020449">
    <property type="entry name" value="Tscrpt_reg_AraC-type_HTH"/>
</dbReference>
<dbReference type="Gene3D" id="1.10.10.60">
    <property type="entry name" value="Homeodomain-like"/>
    <property type="match status" value="1"/>
</dbReference>
<dbReference type="Gene3D" id="2.60.120.10">
    <property type="entry name" value="Jelly Rolls"/>
    <property type="match status" value="1"/>
</dbReference>
<feature type="domain" description="HTH araC/xylS-type" evidence="6">
    <location>
        <begin position="197"/>
        <end position="294"/>
    </location>
</feature>
<keyword evidence="3" id="KW-0238">DNA-binding</keyword>
<keyword evidence="1" id="KW-0678">Repressor</keyword>
<dbReference type="PANTHER" id="PTHR11019">
    <property type="entry name" value="HTH-TYPE TRANSCRIPTIONAL REGULATOR NIMR"/>
    <property type="match status" value="1"/>
</dbReference>
<dbReference type="InterPro" id="IPR003313">
    <property type="entry name" value="AraC-bd"/>
</dbReference>
<protein>
    <submittedName>
        <fullName evidence="7">AraC family transcriptional regulator</fullName>
    </submittedName>
</protein>
<accession>A0AAN1CXG1</accession>
<dbReference type="Proteomes" id="UP000092741">
    <property type="component" value="Chromosome 2"/>
</dbReference>
<keyword evidence="4" id="KW-0010">Activator</keyword>
<dbReference type="SMART" id="SM00342">
    <property type="entry name" value="HTH_ARAC"/>
    <property type="match status" value="1"/>
</dbReference>
<dbReference type="InterPro" id="IPR018062">
    <property type="entry name" value="HTH_AraC-typ_CS"/>
</dbReference>
<evidence type="ECO:0000313" key="7">
    <source>
        <dbReference type="EMBL" id="ANQ14093.1"/>
    </source>
</evidence>
<keyword evidence="8" id="KW-1185">Reference proteome</keyword>
<evidence type="ECO:0000256" key="5">
    <source>
        <dbReference type="ARBA" id="ARBA00023163"/>
    </source>
</evidence>
<dbReference type="InterPro" id="IPR018060">
    <property type="entry name" value="HTH_AraC"/>
</dbReference>
<dbReference type="InterPro" id="IPR014710">
    <property type="entry name" value="RmlC-like_jellyroll"/>
</dbReference>
<evidence type="ECO:0000256" key="1">
    <source>
        <dbReference type="ARBA" id="ARBA00022491"/>
    </source>
</evidence>